<dbReference type="SUPFAM" id="SSF50475">
    <property type="entry name" value="FMN-binding split barrel"/>
    <property type="match status" value="1"/>
</dbReference>
<dbReference type="Proteomes" id="UP000515679">
    <property type="component" value="Chromosome"/>
</dbReference>
<dbReference type="GO" id="GO:0010181">
    <property type="term" value="F:FMN binding"/>
    <property type="evidence" value="ECO:0007669"/>
    <property type="project" value="InterPro"/>
</dbReference>
<evidence type="ECO:0000313" key="6">
    <source>
        <dbReference type="EMBL" id="QMV41871.1"/>
    </source>
</evidence>
<keyword evidence="7" id="KW-1185">Reference proteome</keyword>
<dbReference type="RefSeq" id="WP_182303209.1">
    <property type="nucleotide sequence ID" value="NZ_CP041969.1"/>
</dbReference>
<organism evidence="6 7">
    <name type="scientific">Cohnella cholangitidis</name>
    <dbReference type="NCBI Taxonomy" id="2598458"/>
    <lineage>
        <taxon>Bacteria</taxon>
        <taxon>Bacillati</taxon>
        <taxon>Bacillota</taxon>
        <taxon>Bacilli</taxon>
        <taxon>Bacillales</taxon>
        <taxon>Paenibacillaceae</taxon>
        <taxon>Cohnella</taxon>
    </lineage>
</organism>
<proteinExistence type="inferred from homology"/>
<dbReference type="InterPro" id="IPR012349">
    <property type="entry name" value="Split_barrel_FMN-bd"/>
</dbReference>
<feature type="domain" description="Flavin reductase like" evidence="5">
    <location>
        <begin position="20"/>
        <end position="175"/>
    </location>
</feature>
<evidence type="ECO:0000256" key="1">
    <source>
        <dbReference type="ARBA" id="ARBA00001917"/>
    </source>
</evidence>
<dbReference type="SMART" id="SM00903">
    <property type="entry name" value="Flavin_Reduct"/>
    <property type="match status" value="1"/>
</dbReference>
<comment type="cofactor">
    <cofactor evidence="1">
        <name>FMN</name>
        <dbReference type="ChEBI" id="CHEBI:58210"/>
    </cofactor>
</comment>
<dbReference type="GO" id="GO:0016646">
    <property type="term" value="F:oxidoreductase activity, acting on the CH-NH group of donors, NAD or NADP as acceptor"/>
    <property type="evidence" value="ECO:0007669"/>
    <property type="project" value="UniProtKB-ARBA"/>
</dbReference>
<evidence type="ECO:0000259" key="5">
    <source>
        <dbReference type="SMART" id="SM00903"/>
    </source>
</evidence>
<dbReference type="Pfam" id="PF01613">
    <property type="entry name" value="Flavin_Reduct"/>
    <property type="match status" value="1"/>
</dbReference>
<dbReference type="KEGG" id="cchl:FPL14_12265"/>
<dbReference type="Gene3D" id="2.30.110.10">
    <property type="entry name" value="Electron Transport, Fmn-binding Protein, Chain A"/>
    <property type="match status" value="1"/>
</dbReference>
<evidence type="ECO:0000256" key="3">
    <source>
        <dbReference type="ARBA" id="ARBA00022643"/>
    </source>
</evidence>
<gene>
    <name evidence="6" type="ORF">FPL14_12265</name>
</gene>
<evidence type="ECO:0000256" key="4">
    <source>
        <dbReference type="ARBA" id="ARBA00038054"/>
    </source>
</evidence>
<evidence type="ECO:0000256" key="2">
    <source>
        <dbReference type="ARBA" id="ARBA00022630"/>
    </source>
</evidence>
<comment type="similarity">
    <text evidence="4">Belongs to the flavoredoxin family.</text>
</comment>
<name>A0A7G5BY37_9BACL</name>
<dbReference type="PANTHER" id="PTHR33798">
    <property type="entry name" value="FLAVOPROTEIN OXYGENASE"/>
    <property type="match status" value="1"/>
</dbReference>
<evidence type="ECO:0000313" key="7">
    <source>
        <dbReference type="Proteomes" id="UP000515679"/>
    </source>
</evidence>
<dbReference type="PANTHER" id="PTHR33798:SF5">
    <property type="entry name" value="FLAVIN REDUCTASE LIKE DOMAIN-CONTAINING PROTEIN"/>
    <property type="match status" value="1"/>
</dbReference>
<dbReference type="InterPro" id="IPR002563">
    <property type="entry name" value="Flavin_Rdtase-like_dom"/>
</dbReference>
<dbReference type="EMBL" id="CP041969">
    <property type="protein sequence ID" value="QMV41871.1"/>
    <property type="molecule type" value="Genomic_DNA"/>
</dbReference>
<keyword evidence="3" id="KW-0288">FMN</keyword>
<reference evidence="6 7" key="1">
    <citation type="submission" date="2019-07" db="EMBL/GenBank/DDBJ databases">
        <authorList>
            <person name="Kim J.K."/>
            <person name="Cheong H.-M."/>
            <person name="Choi Y."/>
            <person name="Hwang K.J."/>
            <person name="Lee S."/>
            <person name="Choi C."/>
        </authorList>
    </citation>
    <scope>NUCLEOTIDE SEQUENCE [LARGE SCALE GENOMIC DNA]</scope>
    <source>
        <strain evidence="6 7">KS 22</strain>
    </source>
</reference>
<dbReference type="AlphaFoldDB" id="A0A7G5BY37"/>
<protein>
    <submittedName>
        <fullName evidence="6">Flavin reductase family protein</fullName>
    </submittedName>
</protein>
<accession>A0A7G5BY37</accession>
<keyword evidence="2" id="KW-0285">Flavoprotein</keyword>
<sequence length="203" mass="21884">MITIDPADQSERDNYKLMIGSIIPRPIAFVTTLSSDGVLNAAPYSYFNIVTANPPMVSISVQRKNGERKDTSRNAIETGEFVVHISDESYVSQINVTAANLPPEESEVSLAGLTPVASEKITVPGVAEARIRMECILEQAIPLGGDGRSPACDLLIGRIVCFHVDDTLYDRGHIDPGKLAPVSRLAGSSYAKLGDVFAIERPE</sequence>